<keyword evidence="2" id="KW-1185">Reference proteome</keyword>
<accession>A0A165DUM6</accession>
<dbReference type="Gene3D" id="3.80.10.10">
    <property type="entry name" value="Ribonuclease Inhibitor"/>
    <property type="match status" value="1"/>
</dbReference>
<organism evidence="1 2">
    <name type="scientific">Exidia glandulosa HHB12029</name>
    <dbReference type="NCBI Taxonomy" id="1314781"/>
    <lineage>
        <taxon>Eukaryota</taxon>
        <taxon>Fungi</taxon>
        <taxon>Dikarya</taxon>
        <taxon>Basidiomycota</taxon>
        <taxon>Agaricomycotina</taxon>
        <taxon>Agaricomycetes</taxon>
        <taxon>Auriculariales</taxon>
        <taxon>Exidiaceae</taxon>
        <taxon>Exidia</taxon>
    </lineage>
</organism>
<reference evidence="1 2" key="1">
    <citation type="journal article" date="2016" name="Mol. Biol. Evol.">
        <title>Comparative Genomics of Early-Diverging Mushroom-Forming Fungi Provides Insights into the Origins of Lignocellulose Decay Capabilities.</title>
        <authorList>
            <person name="Nagy L.G."/>
            <person name="Riley R."/>
            <person name="Tritt A."/>
            <person name="Adam C."/>
            <person name="Daum C."/>
            <person name="Floudas D."/>
            <person name="Sun H."/>
            <person name="Yadav J.S."/>
            <person name="Pangilinan J."/>
            <person name="Larsson K.H."/>
            <person name="Matsuura K."/>
            <person name="Barry K."/>
            <person name="Labutti K."/>
            <person name="Kuo R."/>
            <person name="Ohm R.A."/>
            <person name="Bhattacharya S.S."/>
            <person name="Shirouzu T."/>
            <person name="Yoshinaga Y."/>
            <person name="Martin F.M."/>
            <person name="Grigoriev I.V."/>
            <person name="Hibbett D.S."/>
        </authorList>
    </citation>
    <scope>NUCLEOTIDE SEQUENCE [LARGE SCALE GENOMIC DNA]</scope>
    <source>
        <strain evidence="1 2">HHB12029</strain>
    </source>
</reference>
<evidence type="ECO:0000313" key="1">
    <source>
        <dbReference type="EMBL" id="KZV85395.1"/>
    </source>
</evidence>
<evidence type="ECO:0000313" key="2">
    <source>
        <dbReference type="Proteomes" id="UP000077266"/>
    </source>
</evidence>
<dbReference type="Proteomes" id="UP000077266">
    <property type="component" value="Unassembled WGS sequence"/>
</dbReference>
<gene>
    <name evidence="1" type="ORF">EXIGLDRAFT_841521</name>
</gene>
<name>A0A165DUM6_EXIGL</name>
<dbReference type="SUPFAM" id="SSF52047">
    <property type="entry name" value="RNI-like"/>
    <property type="match status" value="1"/>
</dbReference>
<dbReference type="AlphaFoldDB" id="A0A165DUM6"/>
<sequence length="476" mass="53693">MPMQLDTDVIAVVASHCDPQTLAVLCRTAFRIREVARPCLYRRVVVRSFSRAVRFFAAISKGNPSLANLVVSYVEAGSARMSHLLTPTFAVSVARALVKMSANLEVLRLAHSLTALHALNDTVVPMLARLRSLRVVDLYDYPMSINTGLAPNTSLKALYLHGSDMRANSSSGPAPHFLKRLVYQSYEDLQVLRLTMCSVSAVLEACQGITWDRVHTLGLDDCYIPDLYTTTFPNIVTLEIWSAKHAPKRIPVYGWHRLTTYKAIVASIGWTAHAPQDLHSGSRVVSRLDVDCVGTESLGPDQVVAALSCVVPEKLEHLRIGYCGWEDRTLAWVFSKCRGISSLTLELRMREARNYKFLFSIDKCIALQHLLLIFREQEAMAEFENRFLQNSNSFEDFPDDSSKIPARTAFGTPFARLHRDEIGPRGKIPRPREGPGLFRRIVLSLRSGSSEDNCEEEEMRRTWEFDDIYEQWTLLD</sequence>
<dbReference type="OrthoDB" id="10487635at2759"/>
<dbReference type="InterPro" id="IPR032675">
    <property type="entry name" value="LRR_dom_sf"/>
</dbReference>
<protein>
    <submittedName>
        <fullName evidence="1">Uncharacterized protein</fullName>
    </submittedName>
</protein>
<dbReference type="InParanoid" id="A0A165DUM6"/>
<dbReference type="EMBL" id="KV426190">
    <property type="protein sequence ID" value="KZV85395.1"/>
    <property type="molecule type" value="Genomic_DNA"/>
</dbReference>
<proteinExistence type="predicted"/>